<proteinExistence type="inferred from homology"/>
<comment type="subcellular location">
    <subcellularLocation>
        <location evidence="1">Cytoplasm</location>
        <location evidence="1">Nucleoid</location>
    </subcellularLocation>
</comment>
<sequence length="331" mass="36919">MAVTSAQLYFNRYVIHNEQVELQLDQSSLVEGDNALFLAEQLHQSFVKKGQKQYCAFAQDSAIVEQIQQEVEPETLANNIGTRILSELDLETIPAESILVIAFYHYLATDYMLAAMLGVKESVQLSEAINPQRSQYLDIANIQLALQADLSELQINPDSNKALAYIKGRVGRKVGDFMAEAFQIEEKFDSKQATQKLVETVETFIEQAGSDPEKTKAVRDISVDVMKSASQSGEFIQVKDLSEEIEDKTGLTGFYDLAAQDEEFNEECPVYLSASKSLQKFFGQGGGMSLSFNRDLLGDKIKFDPVSETLTFHKIPPNLLDALKKAMKNDS</sequence>
<name>A0ABY7ARP1_9ALTE</name>
<evidence type="ECO:0000256" key="3">
    <source>
        <dbReference type="ARBA" id="ARBA00022490"/>
    </source>
</evidence>
<evidence type="ECO:0000313" key="5">
    <source>
        <dbReference type="Proteomes" id="UP001163726"/>
    </source>
</evidence>
<dbReference type="EMBL" id="CP109965">
    <property type="protein sequence ID" value="WAJ71442.1"/>
    <property type="molecule type" value="Genomic_DNA"/>
</dbReference>
<gene>
    <name evidence="4" type="ORF">OLW01_06495</name>
</gene>
<dbReference type="Pfam" id="PF04245">
    <property type="entry name" value="NA37"/>
    <property type="match status" value="1"/>
</dbReference>
<accession>A0ABY7ARP1</accession>
<dbReference type="InterPro" id="IPR007358">
    <property type="entry name" value="Nucleoid_associated_NdpA"/>
</dbReference>
<comment type="similarity">
    <text evidence="2">Belongs to the YejK family.</text>
</comment>
<dbReference type="PANTHER" id="PTHR38772:SF1">
    <property type="entry name" value="NUCLEOID-ASSOCIATED PROTEIN YEJK"/>
    <property type="match status" value="1"/>
</dbReference>
<keyword evidence="5" id="KW-1185">Reference proteome</keyword>
<evidence type="ECO:0000313" key="4">
    <source>
        <dbReference type="EMBL" id="WAJ71442.1"/>
    </source>
</evidence>
<evidence type="ECO:0000256" key="2">
    <source>
        <dbReference type="ARBA" id="ARBA00009035"/>
    </source>
</evidence>
<dbReference type="PANTHER" id="PTHR38772">
    <property type="match status" value="1"/>
</dbReference>
<organism evidence="4 5">
    <name type="scientific">Catenovulum adriaticum</name>
    <dbReference type="NCBI Taxonomy" id="2984846"/>
    <lineage>
        <taxon>Bacteria</taxon>
        <taxon>Pseudomonadati</taxon>
        <taxon>Pseudomonadota</taxon>
        <taxon>Gammaproteobacteria</taxon>
        <taxon>Alteromonadales</taxon>
        <taxon>Alteromonadaceae</taxon>
        <taxon>Catenovulum</taxon>
    </lineage>
</organism>
<protein>
    <submittedName>
        <fullName evidence="4">Nucleoid-associated protein</fullName>
    </submittedName>
</protein>
<dbReference type="RefSeq" id="WP_268075934.1">
    <property type="nucleotide sequence ID" value="NZ_CP109965.1"/>
</dbReference>
<reference evidence="4" key="1">
    <citation type="submission" date="2022-10" db="EMBL/GenBank/DDBJ databases">
        <title>Catenovulum adriacola sp. nov. isolated in the Harbour of Susak.</title>
        <authorList>
            <person name="Schoch T."/>
            <person name="Reich S.J."/>
            <person name="Stoeferle S."/>
            <person name="Flaiz M."/>
            <person name="Kazda M."/>
            <person name="Riedel C.U."/>
            <person name="Duerre P."/>
        </authorList>
    </citation>
    <scope>NUCLEOTIDE SEQUENCE</scope>
    <source>
        <strain evidence="4">TS8</strain>
    </source>
</reference>
<dbReference type="Proteomes" id="UP001163726">
    <property type="component" value="Chromosome"/>
</dbReference>
<keyword evidence="3" id="KW-0963">Cytoplasm</keyword>
<evidence type="ECO:0000256" key="1">
    <source>
        <dbReference type="ARBA" id="ARBA00004453"/>
    </source>
</evidence>